<comment type="caution">
    <text evidence="1">The sequence shown here is derived from an EMBL/GenBank/DDBJ whole genome shotgun (WGS) entry which is preliminary data.</text>
</comment>
<dbReference type="EMBL" id="BLXT01001415">
    <property type="protein sequence ID" value="GFN85507.1"/>
    <property type="molecule type" value="Genomic_DNA"/>
</dbReference>
<gene>
    <name evidence="1" type="ORF">PoB_001201300</name>
</gene>
<evidence type="ECO:0000313" key="1">
    <source>
        <dbReference type="EMBL" id="GFN85507.1"/>
    </source>
</evidence>
<keyword evidence="2" id="KW-1185">Reference proteome</keyword>
<protein>
    <submittedName>
        <fullName evidence="1">Uncharacterized protein</fullName>
    </submittedName>
</protein>
<proteinExistence type="predicted"/>
<dbReference type="AlphaFoldDB" id="A0AAV3YTD0"/>
<evidence type="ECO:0000313" key="2">
    <source>
        <dbReference type="Proteomes" id="UP000735302"/>
    </source>
</evidence>
<accession>A0AAV3YTD0</accession>
<dbReference type="Proteomes" id="UP000735302">
    <property type="component" value="Unassembled WGS sequence"/>
</dbReference>
<organism evidence="1 2">
    <name type="scientific">Plakobranchus ocellatus</name>
    <dbReference type="NCBI Taxonomy" id="259542"/>
    <lineage>
        <taxon>Eukaryota</taxon>
        <taxon>Metazoa</taxon>
        <taxon>Spiralia</taxon>
        <taxon>Lophotrochozoa</taxon>
        <taxon>Mollusca</taxon>
        <taxon>Gastropoda</taxon>
        <taxon>Heterobranchia</taxon>
        <taxon>Euthyneura</taxon>
        <taxon>Panpulmonata</taxon>
        <taxon>Sacoglossa</taxon>
        <taxon>Placobranchoidea</taxon>
        <taxon>Plakobranchidae</taxon>
        <taxon>Plakobranchus</taxon>
    </lineage>
</organism>
<name>A0AAV3YTD0_9GAST</name>
<sequence>MCACVIPRSQDSVTIERVKEFCRYMLGGTTDDDDNPHMPTYVFFFTDFPMVGKEVDKHTLAHTTAAVLVRELNLGTNRLHRTVEIETGYHIP</sequence>
<reference evidence="1 2" key="1">
    <citation type="journal article" date="2021" name="Elife">
        <title>Chloroplast acquisition without the gene transfer in kleptoplastic sea slugs, Plakobranchus ocellatus.</title>
        <authorList>
            <person name="Maeda T."/>
            <person name="Takahashi S."/>
            <person name="Yoshida T."/>
            <person name="Shimamura S."/>
            <person name="Takaki Y."/>
            <person name="Nagai Y."/>
            <person name="Toyoda A."/>
            <person name="Suzuki Y."/>
            <person name="Arimoto A."/>
            <person name="Ishii H."/>
            <person name="Satoh N."/>
            <person name="Nishiyama T."/>
            <person name="Hasebe M."/>
            <person name="Maruyama T."/>
            <person name="Minagawa J."/>
            <person name="Obokata J."/>
            <person name="Shigenobu S."/>
        </authorList>
    </citation>
    <scope>NUCLEOTIDE SEQUENCE [LARGE SCALE GENOMIC DNA]</scope>
</reference>